<reference evidence="1 2" key="1">
    <citation type="submission" date="2018-10" db="EMBL/GenBank/DDBJ databases">
        <title>Thermophilic Lithotrophy and Phototrophy in an Intertidal, Iron-rich, Geothermal Spring.</title>
        <authorList>
            <person name="Ward L.M."/>
            <person name="Idei A."/>
            <person name="Nakagawa M."/>
            <person name="Ueno Y."/>
            <person name="Fischer W."/>
            <person name="Mcglynn S.E."/>
        </authorList>
    </citation>
    <scope>NUCLEOTIDE SEQUENCE [LARGE SCALE GENOMIC DNA]</scope>
    <source>
        <strain evidence="1">J137</strain>
    </source>
</reference>
<sequence>MTDSEYVDIIQSVLDKLMRTNEVKELIDFIIYSLGLQRERDDITEFIRDVLKREVASAVFFQTHPGSISGPSLKVRFPLSCEDCESLDRNYDSSGKITYVYIPGGQPGSSERRIEVFSPQASFNPKAVIKHDETKRGIQFPFLLELFRVEGRRVLVAFITGRCPARVYFHPEG</sequence>
<evidence type="ECO:0000313" key="1">
    <source>
        <dbReference type="EMBL" id="RMD76643.1"/>
    </source>
</evidence>
<gene>
    <name evidence="1" type="ORF">D6810_03360</name>
</gene>
<proteinExistence type="predicted"/>
<organism evidence="1 2">
    <name type="scientific">Candidatus Dojkabacteria bacterium</name>
    <dbReference type="NCBI Taxonomy" id="2099670"/>
    <lineage>
        <taxon>Bacteria</taxon>
        <taxon>Candidatus Dojkabacteria</taxon>
    </lineage>
</organism>
<dbReference type="Proteomes" id="UP000269410">
    <property type="component" value="Unassembled WGS sequence"/>
</dbReference>
<dbReference type="EMBL" id="RFKV01000115">
    <property type="protein sequence ID" value="RMD76643.1"/>
    <property type="molecule type" value="Genomic_DNA"/>
</dbReference>
<evidence type="ECO:0000313" key="2">
    <source>
        <dbReference type="Proteomes" id="UP000269410"/>
    </source>
</evidence>
<accession>A0A3M0YXZ3</accession>
<name>A0A3M0YXZ3_9BACT</name>
<dbReference type="AlphaFoldDB" id="A0A3M0YXZ3"/>
<protein>
    <submittedName>
        <fullName evidence="1">Uncharacterized protein</fullName>
    </submittedName>
</protein>
<comment type="caution">
    <text evidence="1">The sequence shown here is derived from an EMBL/GenBank/DDBJ whole genome shotgun (WGS) entry which is preliminary data.</text>
</comment>